<protein>
    <submittedName>
        <fullName evidence="2">Uncharacterized protein</fullName>
    </submittedName>
</protein>
<name>M3VBT9_GORML</name>
<dbReference type="RefSeq" id="WP_008380145.1">
    <property type="nucleotide sequence ID" value="NZ_BAOP01000023.1"/>
</dbReference>
<keyword evidence="1" id="KW-0812">Transmembrane</keyword>
<keyword evidence="3" id="KW-1185">Reference proteome</keyword>
<dbReference type="EMBL" id="BAOP01000023">
    <property type="protein sequence ID" value="GAC80843.1"/>
    <property type="molecule type" value="Genomic_DNA"/>
</dbReference>
<dbReference type="Proteomes" id="UP000035009">
    <property type="component" value="Unassembled WGS sequence"/>
</dbReference>
<proteinExistence type="predicted"/>
<feature type="transmembrane region" description="Helical" evidence="1">
    <location>
        <begin position="36"/>
        <end position="58"/>
    </location>
</feature>
<dbReference type="eggNOG" id="ENOG5031W33">
    <property type="taxonomic scope" value="Bacteria"/>
</dbReference>
<organism evidence="2 3">
    <name type="scientific">Gordonia malaquae NBRC 108250</name>
    <dbReference type="NCBI Taxonomy" id="1223542"/>
    <lineage>
        <taxon>Bacteria</taxon>
        <taxon>Bacillati</taxon>
        <taxon>Actinomycetota</taxon>
        <taxon>Actinomycetes</taxon>
        <taxon>Mycobacteriales</taxon>
        <taxon>Gordoniaceae</taxon>
        <taxon>Gordonia</taxon>
    </lineage>
</organism>
<sequence>MTALAELLGLEAPLPLTTPVEDQEDVMETDQSPSRWIAALIVLAVLAGIAVVVLGIVYGGPWRWAGDAVAVVGIVAIVVPGLADRKNDNGIEEKK</sequence>
<evidence type="ECO:0000313" key="2">
    <source>
        <dbReference type="EMBL" id="GAC80843.1"/>
    </source>
</evidence>
<feature type="transmembrane region" description="Helical" evidence="1">
    <location>
        <begin position="64"/>
        <end position="83"/>
    </location>
</feature>
<dbReference type="STRING" id="410332.SAMN04488550_0595"/>
<keyword evidence="1" id="KW-0472">Membrane</keyword>
<keyword evidence="1" id="KW-1133">Transmembrane helix</keyword>
<gene>
    <name evidence="2" type="ORF">GM1_023_00020</name>
</gene>
<comment type="caution">
    <text evidence="2">The sequence shown here is derived from an EMBL/GenBank/DDBJ whole genome shotgun (WGS) entry which is preliminary data.</text>
</comment>
<evidence type="ECO:0000313" key="3">
    <source>
        <dbReference type="Proteomes" id="UP000035009"/>
    </source>
</evidence>
<accession>M3VBT9</accession>
<reference evidence="2 3" key="1">
    <citation type="submission" date="2013-02" db="EMBL/GenBank/DDBJ databases">
        <title>Whole genome shotgun sequence of Gordonia malaquae NBRC 108250.</title>
        <authorList>
            <person name="Yoshida I."/>
            <person name="Hosoyama A."/>
            <person name="Tsuchikane K."/>
            <person name="Ando Y."/>
            <person name="Baba S."/>
            <person name="Ohji S."/>
            <person name="Hamada M."/>
            <person name="Tamura T."/>
            <person name="Yamazoe A."/>
            <person name="Yamazaki S."/>
            <person name="Fujita N."/>
        </authorList>
    </citation>
    <scope>NUCLEOTIDE SEQUENCE [LARGE SCALE GENOMIC DNA]</scope>
    <source>
        <strain evidence="2 3">NBRC 108250</strain>
    </source>
</reference>
<evidence type="ECO:0000256" key="1">
    <source>
        <dbReference type="SAM" id="Phobius"/>
    </source>
</evidence>
<dbReference type="AlphaFoldDB" id="M3VBT9"/>